<dbReference type="InterPro" id="IPR013783">
    <property type="entry name" value="Ig-like_fold"/>
</dbReference>
<reference evidence="4" key="1">
    <citation type="submission" date="2019-05" db="EMBL/GenBank/DDBJ databases">
        <title>Annotation for the trematode Fasciolopsis buski.</title>
        <authorList>
            <person name="Choi Y.-J."/>
        </authorList>
    </citation>
    <scope>NUCLEOTIDE SEQUENCE</scope>
    <source>
        <strain evidence="4">HT</strain>
        <tissue evidence="4">Whole worm</tissue>
    </source>
</reference>
<protein>
    <submittedName>
        <fullName evidence="4">Anosmin-1</fullName>
    </submittedName>
</protein>
<evidence type="ECO:0000313" key="5">
    <source>
        <dbReference type="Proteomes" id="UP000728185"/>
    </source>
</evidence>
<evidence type="ECO:0000259" key="2">
    <source>
        <dbReference type="PROSITE" id="PS50853"/>
    </source>
</evidence>
<dbReference type="SMART" id="SM00217">
    <property type="entry name" value="WAP"/>
    <property type="match status" value="1"/>
</dbReference>
<dbReference type="InterPro" id="IPR042447">
    <property type="entry name" value="Anosmin-1"/>
</dbReference>
<dbReference type="PROSITE" id="PS51390">
    <property type="entry name" value="WAP"/>
    <property type="match status" value="1"/>
</dbReference>
<dbReference type="GO" id="GO:0030414">
    <property type="term" value="F:peptidase inhibitor activity"/>
    <property type="evidence" value="ECO:0007669"/>
    <property type="project" value="InterPro"/>
</dbReference>
<dbReference type="OrthoDB" id="9985779at2759"/>
<name>A0A8E0S360_9TREM</name>
<dbReference type="EMBL" id="LUCM01001057">
    <property type="protein sequence ID" value="KAA0199561.1"/>
    <property type="molecule type" value="Genomic_DNA"/>
</dbReference>
<dbReference type="AlphaFoldDB" id="A0A8E0S360"/>
<dbReference type="CDD" id="cd00063">
    <property type="entry name" value="FN3"/>
    <property type="match status" value="1"/>
</dbReference>
<dbReference type="InterPro" id="IPR036116">
    <property type="entry name" value="FN3_sf"/>
</dbReference>
<dbReference type="GO" id="GO:0005576">
    <property type="term" value="C:extracellular region"/>
    <property type="evidence" value="ECO:0007669"/>
    <property type="project" value="InterPro"/>
</dbReference>
<dbReference type="SUPFAM" id="SSF49265">
    <property type="entry name" value="Fibronectin type III"/>
    <property type="match status" value="2"/>
</dbReference>
<dbReference type="InterPro" id="IPR003961">
    <property type="entry name" value="FN3_dom"/>
</dbReference>
<dbReference type="InterPro" id="IPR036645">
    <property type="entry name" value="Elafin-like_sf"/>
</dbReference>
<accession>A0A8E0S360</accession>
<feature type="domain" description="Fibronectin type-III" evidence="2">
    <location>
        <begin position="217"/>
        <end position="332"/>
    </location>
</feature>
<organism evidence="4 5">
    <name type="scientific">Fasciolopsis buskii</name>
    <dbReference type="NCBI Taxonomy" id="27845"/>
    <lineage>
        <taxon>Eukaryota</taxon>
        <taxon>Metazoa</taxon>
        <taxon>Spiralia</taxon>
        <taxon>Lophotrochozoa</taxon>
        <taxon>Platyhelminthes</taxon>
        <taxon>Trematoda</taxon>
        <taxon>Digenea</taxon>
        <taxon>Plagiorchiida</taxon>
        <taxon>Echinostomata</taxon>
        <taxon>Echinostomatoidea</taxon>
        <taxon>Fasciolidae</taxon>
        <taxon>Fasciolopsis</taxon>
    </lineage>
</organism>
<dbReference type="PANTHER" id="PTHR14131">
    <property type="entry name" value="ANOSMIN"/>
    <property type="match status" value="1"/>
</dbReference>
<dbReference type="SUPFAM" id="SSF57256">
    <property type="entry name" value="Elafin-like"/>
    <property type="match status" value="1"/>
</dbReference>
<sequence length="671" mass="74988">MPLLWSDDFGLNQLTSFISQKQRIGCRIGCHFLLESLDPRPGQCPRPKDISESPVKSSTVLTEVTRCSNQCRSDSGCLNSLYKCCFNGCSRVCAQPSFNDSVPPIPDSLVPQISDLSSALIVLDWSTPYGHLTQTCGPIVFILQTRICSCKVLDKAHLTDWQTLVMTHQFGAKLDAFERGKMYQFRIAAVSPQGTRGFGPESEAYPSKPETPSVPSPPRNVTDSMWRFYSSGSISVLLTWQPPVSTDLAITEYVVNWVIDHGYTQPGGHSLEGLTQFSQKIPPDRLQYVIQNLKPATSYKVQVIAVSHWHGHGQLKSQPNTIFLSTQSIHPVYTRQVAVEDKFRMPIRSFPLETKSICECASEDPAEKILRQEKTFYDRGTLMTKFLFTPPKKTIGYLFEWLPQVCINSKEDDVLTLRQHLLVSVRTRSVTLGNLSFNCRYIIKITPTDRHPPARDPSWFGSGPDGSPVVGSSSFDDHELMSVWHSCFCTPSCLEVEIVHGPAPTSCTPTDPGPPPPPSGLSAAQIGPLLNYRIQWDPPKFSAKKSEISPTMISRQHIRATLSEPEPLLNTKYRVVWAPRVEEPVNKDMYNDDVGFSPIMDAQQSDVRIVEDNQTWIELRDLQPGTFYIVRVQTLITSEAGHQRESSPVAVYFVTPVKTGPPDLKNSNSSK</sequence>
<dbReference type="InterPro" id="IPR008197">
    <property type="entry name" value="WAP_dom"/>
</dbReference>
<proteinExistence type="predicted"/>
<dbReference type="PROSITE" id="PS50853">
    <property type="entry name" value="FN3"/>
    <property type="match status" value="1"/>
</dbReference>
<dbReference type="Pfam" id="PF00041">
    <property type="entry name" value="fn3"/>
    <property type="match status" value="1"/>
</dbReference>
<dbReference type="GO" id="GO:0030182">
    <property type="term" value="P:neuron differentiation"/>
    <property type="evidence" value="ECO:0007669"/>
    <property type="project" value="TreeGrafter"/>
</dbReference>
<dbReference type="SMART" id="SM00060">
    <property type="entry name" value="FN3"/>
    <property type="match status" value="3"/>
</dbReference>
<evidence type="ECO:0000256" key="1">
    <source>
        <dbReference type="SAM" id="MobiDB-lite"/>
    </source>
</evidence>
<dbReference type="Pfam" id="PF00095">
    <property type="entry name" value="WAP"/>
    <property type="match status" value="1"/>
</dbReference>
<evidence type="ECO:0000313" key="4">
    <source>
        <dbReference type="EMBL" id="KAA0199561.1"/>
    </source>
</evidence>
<feature type="domain" description="WAP" evidence="3">
    <location>
        <begin position="37"/>
        <end position="97"/>
    </location>
</feature>
<gene>
    <name evidence="4" type="ORF">FBUS_05229</name>
</gene>
<dbReference type="PANTHER" id="PTHR14131:SF5">
    <property type="entry name" value="ANOSMIN-1"/>
    <property type="match status" value="1"/>
</dbReference>
<dbReference type="Proteomes" id="UP000728185">
    <property type="component" value="Unassembled WGS sequence"/>
</dbReference>
<dbReference type="GO" id="GO:0009986">
    <property type="term" value="C:cell surface"/>
    <property type="evidence" value="ECO:0007669"/>
    <property type="project" value="TreeGrafter"/>
</dbReference>
<evidence type="ECO:0000259" key="3">
    <source>
        <dbReference type="PROSITE" id="PS51390"/>
    </source>
</evidence>
<dbReference type="Gene3D" id="2.60.40.10">
    <property type="entry name" value="Immunoglobulins"/>
    <property type="match status" value="2"/>
</dbReference>
<dbReference type="CDD" id="cd00199">
    <property type="entry name" value="WAP"/>
    <property type="match status" value="1"/>
</dbReference>
<keyword evidence="5" id="KW-1185">Reference proteome</keyword>
<dbReference type="Gene3D" id="4.10.75.10">
    <property type="entry name" value="Elafin-like"/>
    <property type="match status" value="1"/>
</dbReference>
<feature type="region of interest" description="Disordered" evidence="1">
    <location>
        <begin position="194"/>
        <end position="218"/>
    </location>
</feature>
<comment type="caution">
    <text evidence="4">The sequence shown here is derived from an EMBL/GenBank/DDBJ whole genome shotgun (WGS) entry which is preliminary data.</text>
</comment>